<evidence type="ECO:0000313" key="2">
    <source>
        <dbReference type="Proteomes" id="UP000699042"/>
    </source>
</evidence>
<reference evidence="1" key="1">
    <citation type="submission" date="2021-05" db="EMBL/GenBank/DDBJ databases">
        <title>Comparative genomics of three Colletotrichum scovillei strains and genetic complementation revealed genes involved fungal growth and virulence on chili pepper.</title>
        <authorList>
            <person name="Hsieh D.-K."/>
            <person name="Chuang S.-C."/>
            <person name="Chen C.-Y."/>
            <person name="Chao Y.-T."/>
            <person name="Lu M.-Y.J."/>
            <person name="Lee M.-H."/>
            <person name="Shih M.-C."/>
        </authorList>
    </citation>
    <scope>NUCLEOTIDE SEQUENCE</scope>
    <source>
        <strain evidence="1">Coll-153</strain>
    </source>
</reference>
<dbReference type="Proteomes" id="UP000699042">
    <property type="component" value="Unassembled WGS sequence"/>
</dbReference>
<gene>
    <name evidence="1" type="ORF">JMJ77_014914</name>
</gene>
<dbReference type="AlphaFoldDB" id="A0A9P7UFE5"/>
<dbReference type="GO" id="GO:0005975">
    <property type="term" value="P:carbohydrate metabolic process"/>
    <property type="evidence" value="ECO:0007669"/>
    <property type="project" value="InterPro"/>
</dbReference>
<accession>A0A9P7UFE5</accession>
<dbReference type="EMBL" id="JAESDN010000008">
    <property type="protein sequence ID" value="KAG7046690.1"/>
    <property type="molecule type" value="Genomic_DNA"/>
</dbReference>
<name>A0A9P7UFE5_9PEZI</name>
<organism evidence="1 2">
    <name type="scientific">Colletotrichum scovillei</name>
    <dbReference type="NCBI Taxonomy" id="1209932"/>
    <lineage>
        <taxon>Eukaryota</taxon>
        <taxon>Fungi</taxon>
        <taxon>Dikarya</taxon>
        <taxon>Ascomycota</taxon>
        <taxon>Pezizomycotina</taxon>
        <taxon>Sordariomycetes</taxon>
        <taxon>Hypocreomycetidae</taxon>
        <taxon>Glomerellales</taxon>
        <taxon>Glomerellaceae</taxon>
        <taxon>Colletotrichum</taxon>
        <taxon>Colletotrichum acutatum species complex</taxon>
    </lineage>
</organism>
<dbReference type="InterPro" id="IPR008928">
    <property type="entry name" value="6-hairpin_glycosidase_sf"/>
</dbReference>
<proteinExistence type="predicted"/>
<comment type="caution">
    <text evidence="1">The sequence shown here is derived from an EMBL/GenBank/DDBJ whole genome shotgun (WGS) entry which is preliminary data.</text>
</comment>
<sequence length="318" mass="36339">MGILIARWLKKDPENFELRQSLEKYYTYVSTKLQEENGFVRDRPIGVDGNKKRLYDWPWVLQFHITVAALDLNLTGTVAEKTPLERFMLTLENFYAEGGGALYAIGLPILESLRALEKHGNKEWLERAKELFLAHGGNIAKQGLDYPSFEVNFEQSIVAPAAVMLLELWRYTGDDKWLEAGKLHLDTLLLFAGKQPDYRLHDVAIRHWDGYWFGKDRMWGDTFPHYWSTLNAIALHHYGKGLKNDTQGEAALALKAANGIIRNNLALFEANGRASCAYIYPTSVNGRAGNYKDPYANDQDWVLAHLLQIEEDNAFDEE</sequence>
<dbReference type="SUPFAM" id="SSF48208">
    <property type="entry name" value="Six-hairpin glycosidases"/>
    <property type="match status" value="1"/>
</dbReference>
<evidence type="ECO:0000313" key="1">
    <source>
        <dbReference type="EMBL" id="KAG7046690.1"/>
    </source>
</evidence>
<protein>
    <submittedName>
        <fullName evidence="1">Six-hairpin glycosidase</fullName>
    </submittedName>
</protein>
<keyword evidence="1" id="KW-0326">Glycosidase</keyword>
<keyword evidence="1" id="KW-0378">Hydrolase</keyword>
<dbReference type="GO" id="GO:0016798">
    <property type="term" value="F:hydrolase activity, acting on glycosyl bonds"/>
    <property type="evidence" value="ECO:0007669"/>
    <property type="project" value="UniProtKB-KW"/>
</dbReference>
<keyword evidence="2" id="KW-1185">Reference proteome</keyword>